<dbReference type="InterPro" id="IPR036249">
    <property type="entry name" value="Thioredoxin-like_sf"/>
</dbReference>
<dbReference type="Proteomes" id="UP000031662">
    <property type="component" value="Chromosome"/>
</dbReference>
<accession>A0A060PS69</accession>
<dbReference type="GO" id="GO:0005829">
    <property type="term" value="C:cytosol"/>
    <property type="evidence" value="ECO:0007669"/>
    <property type="project" value="TreeGrafter"/>
</dbReference>
<name>A0A060PS69_HELPX</name>
<dbReference type="SUPFAM" id="SSF52833">
    <property type="entry name" value="Thioredoxin-like"/>
    <property type="match status" value="1"/>
</dbReference>
<dbReference type="PANTHER" id="PTHR45663">
    <property type="entry name" value="GEO12009P1"/>
    <property type="match status" value="1"/>
</dbReference>
<organism evidence="2 3">
    <name type="scientific">Helicobacter pylori NY40</name>
    <dbReference type="NCBI Taxonomy" id="1426844"/>
    <lineage>
        <taxon>Bacteria</taxon>
        <taxon>Pseudomonadati</taxon>
        <taxon>Campylobacterota</taxon>
        <taxon>Epsilonproteobacteria</taxon>
        <taxon>Campylobacterales</taxon>
        <taxon>Helicobacteraceae</taxon>
        <taxon>Helicobacter</taxon>
    </lineage>
</organism>
<dbReference type="Pfam" id="PF00085">
    <property type="entry name" value="Thioredoxin"/>
    <property type="match status" value="1"/>
</dbReference>
<dbReference type="PRINTS" id="PR00421">
    <property type="entry name" value="THIOREDOXIN"/>
</dbReference>
<dbReference type="InterPro" id="IPR013766">
    <property type="entry name" value="Thioredoxin_domain"/>
</dbReference>
<dbReference type="PANTHER" id="PTHR45663:SF11">
    <property type="entry name" value="GEO12009P1"/>
    <property type="match status" value="1"/>
</dbReference>
<feature type="domain" description="Thioredoxin" evidence="1">
    <location>
        <begin position="1"/>
        <end position="106"/>
    </location>
</feature>
<evidence type="ECO:0000313" key="2">
    <source>
        <dbReference type="EMBL" id="BAO97450.1"/>
    </source>
</evidence>
<dbReference type="HOGENOM" id="CLU_090389_10_1_7"/>
<proteinExistence type="predicted"/>
<dbReference type="Gene3D" id="3.40.30.10">
    <property type="entry name" value="Glutaredoxin"/>
    <property type="match status" value="1"/>
</dbReference>
<dbReference type="AlphaFoldDB" id="A0A060PS69"/>
<dbReference type="EMBL" id="AP014523">
    <property type="protein sequence ID" value="BAO97450.1"/>
    <property type="molecule type" value="Genomic_DNA"/>
</dbReference>
<dbReference type="GO" id="GO:0015035">
    <property type="term" value="F:protein-disulfide reductase activity"/>
    <property type="evidence" value="ECO:0007669"/>
    <property type="project" value="TreeGrafter"/>
</dbReference>
<evidence type="ECO:0000259" key="1">
    <source>
        <dbReference type="PROSITE" id="PS51352"/>
    </source>
</evidence>
<dbReference type="PROSITE" id="PS51352">
    <property type="entry name" value="THIOREDOXIN_2"/>
    <property type="match status" value="1"/>
</dbReference>
<sequence length="106" mass="11739">MLGRAGVQIAGYAEKIAHQAVVVNVGASWCPDCRKIEPIMENLAKTYKGKVEFFKVSFDESQDLKESLGIRKIPTLIFYKNGKEVGERLVEPGSSKPIEDAIKTLL</sequence>
<reference evidence="2 3" key="1">
    <citation type="submission" date="2013-11" db="EMBL/GenBank/DDBJ databases">
        <title>Estimation of Helicobacter pylori bacteriophage ecology using H. pylori isolates.</title>
        <authorList>
            <person name="Uchiyama J."/>
            <person name="Takemura-Uchiyama I."/>
            <person name="Ujihara T."/>
            <person name="Matsuzaki S."/>
        </authorList>
    </citation>
    <scope>NUCLEOTIDE SEQUENCE [LARGE SCALE GENOMIC DNA]</scope>
    <source>
        <strain evidence="2 3">NY40</strain>
    </source>
</reference>
<gene>
    <name evidence="2" type="ORF">NY40_0430</name>
</gene>
<dbReference type="GO" id="GO:0045454">
    <property type="term" value="P:cell redox homeostasis"/>
    <property type="evidence" value="ECO:0007669"/>
    <property type="project" value="TreeGrafter"/>
</dbReference>
<evidence type="ECO:0000313" key="3">
    <source>
        <dbReference type="Proteomes" id="UP000031662"/>
    </source>
</evidence>
<protein>
    <submittedName>
        <fullName evidence="2">Thioredoxin H-type 2</fullName>
    </submittedName>
</protein>
<dbReference type="CDD" id="cd02947">
    <property type="entry name" value="TRX_family"/>
    <property type="match status" value="1"/>
</dbReference>